<reference evidence="3" key="2">
    <citation type="journal article" date="2021" name="PeerJ">
        <title>Extensive microbial diversity within the chicken gut microbiome revealed by metagenomics and culture.</title>
        <authorList>
            <person name="Gilroy R."/>
            <person name="Ravi A."/>
            <person name="Getino M."/>
            <person name="Pursley I."/>
            <person name="Horton D.L."/>
            <person name="Alikhan N.F."/>
            <person name="Baker D."/>
            <person name="Gharbi K."/>
            <person name="Hall N."/>
            <person name="Watson M."/>
            <person name="Adriaenssens E.M."/>
            <person name="Foster-Nyarko E."/>
            <person name="Jarju S."/>
            <person name="Secka A."/>
            <person name="Antonio M."/>
            <person name="Oren A."/>
            <person name="Chaudhuri R.R."/>
            <person name="La Ragione R."/>
            <person name="Hildebrand F."/>
            <person name="Pallen M.J."/>
        </authorList>
    </citation>
    <scope>NUCLEOTIDE SEQUENCE</scope>
    <source>
        <strain evidence="3">13766</strain>
    </source>
</reference>
<feature type="domain" description="BT-1020-like structural beta-sandwich" evidence="1">
    <location>
        <begin position="415"/>
        <end position="575"/>
    </location>
</feature>
<sequence length="607" mass="68701">MPIPGEYISYVGDAAPDCEKHDGGLRPVVGVHNVQVVRANREHPECAENVGNTYNHAPNLTWWKGQFYLSYLSNPHSEHTGAGQTFLTTSPDALTWSQPRVLFPPYPLDLSVNNGPMENLFEEGDCACMHQRMGFYIARDGRLIACGFYGLAPEVATMPCKGYGIGRVVREIHEDGALGPVYVILYSTLAGYDREHCRYPYYKDCEDAGFVAACDELLANPRATLQWWEENRDCPEDIFSIRGAGEAYNDYELPDGRLVGLWKRSRVAISEDGGKTWSEVKKCPSLVMSGGKVWGERTSDGRYALLYNPNTDSTHRWPLAIVTSDDGLDFDDMLCVHGEVPPQRYWGAWRDAGAHYIRGLEAGAKSPDGALYIAYSVNKEDIWVSRIPVPVSGRQVEHVHEDFSGAQPRKAVPGWNLYSGQWARVSVEHMPDKDRPQNKALRLRCKDPYDYAMAARVFPQSRRVRLRTRVMPRQCYYGRLDIDVLDGRGACVFRIMFMNDWTIRVKQGNGIVPVSLYGGGWFDIEMDVDCYQKTVGFSINGSPKREFYFFNNASTVERICFRTGEKRRGPYLDEEVEYQPPRDLPGAGEMLKQEAVFYIDSFDSEPL</sequence>
<evidence type="ECO:0000259" key="2">
    <source>
        <dbReference type="Pfam" id="PF24067"/>
    </source>
</evidence>
<dbReference type="InterPro" id="IPR036278">
    <property type="entry name" value="Sialidase_sf"/>
</dbReference>
<dbReference type="Proteomes" id="UP000824140">
    <property type="component" value="Unassembled WGS sequence"/>
</dbReference>
<dbReference type="AlphaFoldDB" id="A0A9D1G2P8"/>
<evidence type="ECO:0000313" key="3">
    <source>
        <dbReference type="EMBL" id="HIS93954.1"/>
    </source>
</evidence>
<dbReference type="Pfam" id="PF24067">
    <property type="entry name" value="Beta-prop_BT_1020"/>
    <property type="match status" value="1"/>
</dbReference>
<evidence type="ECO:0000313" key="4">
    <source>
        <dbReference type="Proteomes" id="UP000824140"/>
    </source>
</evidence>
<dbReference type="Gene3D" id="2.120.10.10">
    <property type="match status" value="1"/>
</dbReference>
<dbReference type="EMBL" id="DVJN01000250">
    <property type="protein sequence ID" value="HIS93954.1"/>
    <property type="molecule type" value="Genomic_DNA"/>
</dbReference>
<dbReference type="InterPro" id="IPR054490">
    <property type="entry name" value="BT_1020-like_b-sandwich_1"/>
</dbReference>
<gene>
    <name evidence="3" type="ORF">IAA84_13140</name>
</gene>
<reference evidence="3" key="1">
    <citation type="submission" date="2020-10" db="EMBL/GenBank/DDBJ databases">
        <authorList>
            <person name="Gilroy R."/>
        </authorList>
    </citation>
    <scope>NUCLEOTIDE SEQUENCE</scope>
    <source>
        <strain evidence="3">13766</strain>
    </source>
</reference>
<feature type="domain" description="BT-1020-like N-terminal beta-propeller" evidence="2">
    <location>
        <begin position="7"/>
        <end position="233"/>
    </location>
</feature>
<dbReference type="InterPro" id="IPR056425">
    <property type="entry name" value="Beta-prop_BT_1020"/>
</dbReference>
<organism evidence="3 4">
    <name type="scientific">Candidatus Alectryocaccomicrobium excrementavium</name>
    <dbReference type="NCBI Taxonomy" id="2840668"/>
    <lineage>
        <taxon>Bacteria</taxon>
        <taxon>Bacillati</taxon>
        <taxon>Bacillota</taxon>
        <taxon>Clostridia</taxon>
        <taxon>Candidatus Alectryocaccomicrobium</taxon>
    </lineage>
</organism>
<name>A0A9D1G2P8_9FIRM</name>
<accession>A0A9D1G2P8</accession>
<evidence type="ECO:0000259" key="1">
    <source>
        <dbReference type="Pfam" id="PF22585"/>
    </source>
</evidence>
<dbReference type="Pfam" id="PF22585">
    <property type="entry name" value="Sialidase-like_CBM"/>
    <property type="match status" value="1"/>
</dbReference>
<protein>
    <submittedName>
        <fullName evidence="3">Exo-alpha-sialidase</fullName>
    </submittedName>
</protein>
<dbReference type="CDD" id="cd15482">
    <property type="entry name" value="Sialidase_non-viral"/>
    <property type="match status" value="1"/>
</dbReference>
<dbReference type="SUPFAM" id="SSF50939">
    <property type="entry name" value="Sialidases"/>
    <property type="match status" value="1"/>
</dbReference>
<comment type="caution">
    <text evidence="3">The sequence shown here is derived from an EMBL/GenBank/DDBJ whole genome shotgun (WGS) entry which is preliminary data.</text>
</comment>
<proteinExistence type="predicted"/>